<keyword evidence="3" id="KW-1185">Reference proteome</keyword>
<dbReference type="AlphaFoldDB" id="A0A7X8THF5"/>
<sequence>MEGVDTAEALEWLYRVLAALAALLGALLTLNQLTRSAILRRREEWLRSALSAEGNPNRQQLLRELLDRTTAYLVAGILFPRRYYFIAIAWLVAAPAQAVMWTHNDREGWSLLWSALLAMLCISMPIRQVIRVLSERERFLHDYLQAAGEIRKPRTDILAAMEGGTRKEFLLAYLAGASVAVAAVGLSLFLSGSSSLGFWMVVIGIGGAIVLVAMIRGYVRSRATISGPYPPDHEGL</sequence>
<feature type="transmembrane region" description="Helical" evidence="1">
    <location>
        <begin position="170"/>
        <end position="190"/>
    </location>
</feature>
<proteinExistence type="predicted"/>
<accession>A0A7X8THF5</accession>
<feature type="transmembrane region" description="Helical" evidence="1">
    <location>
        <begin position="12"/>
        <end position="33"/>
    </location>
</feature>
<keyword evidence="1" id="KW-0812">Transmembrane</keyword>
<evidence type="ECO:0000313" key="2">
    <source>
        <dbReference type="EMBL" id="NLS08644.1"/>
    </source>
</evidence>
<comment type="caution">
    <text evidence="2">The sequence shown here is derived from an EMBL/GenBank/DDBJ whole genome shotgun (WGS) entry which is preliminary data.</text>
</comment>
<reference evidence="2 3" key="1">
    <citation type="submission" date="2020-04" db="EMBL/GenBank/DDBJ databases">
        <title>Nesterenkonia sp. nov., isolated from marine sediment.</title>
        <authorList>
            <person name="Zhang G."/>
        </authorList>
    </citation>
    <scope>NUCLEOTIDE SEQUENCE [LARGE SCALE GENOMIC DNA]</scope>
    <source>
        <strain evidence="2 3">MY13</strain>
    </source>
</reference>
<feature type="transmembrane region" description="Helical" evidence="1">
    <location>
        <begin position="83"/>
        <end position="102"/>
    </location>
</feature>
<keyword evidence="1" id="KW-0472">Membrane</keyword>
<organism evidence="2 3">
    <name type="scientific">Nesterenkonia sedimenti</name>
    <dbReference type="NCBI Taxonomy" id="1463632"/>
    <lineage>
        <taxon>Bacteria</taxon>
        <taxon>Bacillati</taxon>
        <taxon>Actinomycetota</taxon>
        <taxon>Actinomycetes</taxon>
        <taxon>Micrococcales</taxon>
        <taxon>Micrococcaceae</taxon>
        <taxon>Nesterenkonia</taxon>
    </lineage>
</organism>
<name>A0A7X8THF5_9MICC</name>
<feature type="transmembrane region" description="Helical" evidence="1">
    <location>
        <begin position="108"/>
        <end position="126"/>
    </location>
</feature>
<dbReference type="EMBL" id="JABAHY010000001">
    <property type="protein sequence ID" value="NLS08644.1"/>
    <property type="molecule type" value="Genomic_DNA"/>
</dbReference>
<protein>
    <submittedName>
        <fullName evidence="2">Uncharacterized protein</fullName>
    </submittedName>
</protein>
<keyword evidence="1" id="KW-1133">Transmembrane helix</keyword>
<dbReference type="RefSeq" id="WP_168886137.1">
    <property type="nucleotide sequence ID" value="NZ_JABAHY010000001.1"/>
</dbReference>
<gene>
    <name evidence="2" type="ORF">HGQ17_01210</name>
</gene>
<evidence type="ECO:0000256" key="1">
    <source>
        <dbReference type="SAM" id="Phobius"/>
    </source>
</evidence>
<dbReference type="Proteomes" id="UP000523139">
    <property type="component" value="Unassembled WGS sequence"/>
</dbReference>
<evidence type="ECO:0000313" key="3">
    <source>
        <dbReference type="Proteomes" id="UP000523139"/>
    </source>
</evidence>
<feature type="transmembrane region" description="Helical" evidence="1">
    <location>
        <begin position="196"/>
        <end position="215"/>
    </location>
</feature>